<organism evidence="2 3">
    <name type="scientific">Lentzea xinjiangensis</name>
    <dbReference type="NCBI Taxonomy" id="402600"/>
    <lineage>
        <taxon>Bacteria</taxon>
        <taxon>Bacillati</taxon>
        <taxon>Actinomycetota</taxon>
        <taxon>Actinomycetes</taxon>
        <taxon>Pseudonocardiales</taxon>
        <taxon>Pseudonocardiaceae</taxon>
        <taxon>Lentzea</taxon>
    </lineage>
</organism>
<dbReference type="NCBIfam" id="TIGR02118">
    <property type="entry name" value="EthD family reductase"/>
    <property type="match status" value="1"/>
</dbReference>
<dbReference type="RefSeq" id="WP_089949821.1">
    <property type="nucleotide sequence ID" value="NZ_FOFR01000002.1"/>
</dbReference>
<evidence type="ECO:0000313" key="2">
    <source>
        <dbReference type="EMBL" id="SEQ20960.1"/>
    </source>
</evidence>
<keyword evidence="3" id="KW-1185">Reference proteome</keyword>
<reference evidence="3" key="1">
    <citation type="submission" date="2016-10" db="EMBL/GenBank/DDBJ databases">
        <authorList>
            <person name="Varghese N."/>
            <person name="Submissions S."/>
        </authorList>
    </citation>
    <scope>NUCLEOTIDE SEQUENCE [LARGE SCALE GENOMIC DNA]</scope>
    <source>
        <strain evidence="3">CGMCC 4.3525</strain>
    </source>
</reference>
<dbReference type="Proteomes" id="UP000199352">
    <property type="component" value="Unassembled WGS sequence"/>
</dbReference>
<evidence type="ECO:0000259" key="1">
    <source>
        <dbReference type="Pfam" id="PF07110"/>
    </source>
</evidence>
<dbReference type="SUPFAM" id="SSF54909">
    <property type="entry name" value="Dimeric alpha+beta barrel"/>
    <property type="match status" value="1"/>
</dbReference>
<evidence type="ECO:0000313" key="3">
    <source>
        <dbReference type="Proteomes" id="UP000199352"/>
    </source>
</evidence>
<dbReference type="AlphaFoldDB" id="A0A1H9E5E7"/>
<proteinExistence type="predicted"/>
<protein>
    <recommendedName>
        <fullName evidence="1">EthD domain-containing protein</fullName>
    </recommendedName>
</protein>
<name>A0A1H9E5E7_9PSEU</name>
<sequence>MIKYIALYKKPADPEGFDRRYFESHLPIVNSVPGLVRAEVARVQRVVLAGFLGENEPHLIAEMYFDSEESMKAAVQSPEWATSGANLAEIGGMELVAMFSAEVVEP</sequence>
<dbReference type="InterPro" id="IPR011008">
    <property type="entry name" value="Dimeric_a/b-barrel"/>
</dbReference>
<dbReference type="Pfam" id="PF07110">
    <property type="entry name" value="EthD"/>
    <property type="match status" value="1"/>
</dbReference>
<dbReference type="EMBL" id="FOFR01000002">
    <property type="protein sequence ID" value="SEQ20960.1"/>
    <property type="molecule type" value="Genomic_DNA"/>
</dbReference>
<dbReference type="OrthoDB" id="5294870at2"/>
<feature type="domain" description="EthD" evidence="1">
    <location>
        <begin position="9"/>
        <end position="82"/>
    </location>
</feature>
<dbReference type="STRING" id="402600.SAMN05216188_102411"/>
<dbReference type="GO" id="GO:0016491">
    <property type="term" value="F:oxidoreductase activity"/>
    <property type="evidence" value="ECO:0007669"/>
    <property type="project" value="InterPro"/>
</dbReference>
<dbReference type="Gene3D" id="3.30.70.100">
    <property type="match status" value="1"/>
</dbReference>
<gene>
    <name evidence="2" type="ORF">SAMN05216188_102411</name>
</gene>
<dbReference type="InterPro" id="IPR009799">
    <property type="entry name" value="EthD_dom"/>
</dbReference>
<accession>A0A1H9E5E7</accession>